<dbReference type="RefSeq" id="WP_132248356.1">
    <property type="nucleotide sequence ID" value="NZ_SLWV01000051.1"/>
</dbReference>
<dbReference type="EMBL" id="SLWV01000051">
    <property type="protein sequence ID" value="TCO67909.1"/>
    <property type="molecule type" value="Genomic_DNA"/>
</dbReference>
<name>A0A4R2KCJ5_9FIRM</name>
<protein>
    <submittedName>
        <fullName evidence="1">Late control gene D protein (GPD)</fullName>
    </submittedName>
</protein>
<dbReference type="Pfam" id="PF05954">
    <property type="entry name" value="Phage_GPD"/>
    <property type="match status" value="1"/>
</dbReference>
<dbReference type="Proteomes" id="UP000294919">
    <property type="component" value="Unassembled WGS sequence"/>
</dbReference>
<keyword evidence="2" id="KW-1185">Reference proteome</keyword>
<reference evidence="1 2" key="1">
    <citation type="submission" date="2019-03" db="EMBL/GenBank/DDBJ databases">
        <title>Genomic Encyclopedia of Type Strains, Phase IV (KMG-IV): sequencing the most valuable type-strain genomes for metagenomic binning, comparative biology and taxonomic classification.</title>
        <authorList>
            <person name="Goeker M."/>
        </authorList>
    </citation>
    <scope>NUCLEOTIDE SEQUENCE [LARGE SCALE GENOMIC DNA]</scope>
    <source>
        <strain evidence="1 2">DSM 102940</strain>
    </source>
</reference>
<gene>
    <name evidence="1" type="ORF">EV214_1511</name>
</gene>
<evidence type="ECO:0000313" key="2">
    <source>
        <dbReference type="Proteomes" id="UP000294919"/>
    </source>
</evidence>
<dbReference type="Gene3D" id="2.30.110.50">
    <property type="match status" value="1"/>
</dbReference>
<sequence>MKRGLSYQNLTIDLPVKLQKITKLKIEQSLNNHAVAHITGILEETEKLDAIYKLNIETNIKIKSKAEDGEKIIFSGVPVNVSIKHTDDVYYIDLVLNSYSIYLDFKTKSRSFQNKQNPYTNIFKEVIKEYAGYVLDVATKGAKQNGAIIQYEETDWEFIKRIASHVGAKIFPEIQSNKPKIYIGMNRGNSYEERNHNYTIEKNIKDYLDFEKNYGGASEKDRIFYTVESMDDYELGDKITYQKIVFTVVQKNSALEKGILTHRYKLQKEKSIKQNILYNKKIEGVSIEGKVLAVKRDKLKLHLSIDPTQSEELANWYQFDTSYTSEGTTGVDSQIKVAKILGLNGYTIG</sequence>
<organism evidence="1 2">
    <name type="scientific">Marinisporobacter balticus</name>
    <dbReference type="NCBI Taxonomy" id="2018667"/>
    <lineage>
        <taxon>Bacteria</taxon>
        <taxon>Bacillati</taxon>
        <taxon>Bacillota</taxon>
        <taxon>Clostridia</taxon>
        <taxon>Peptostreptococcales</taxon>
        <taxon>Thermotaleaceae</taxon>
        <taxon>Marinisporobacter</taxon>
    </lineage>
</organism>
<dbReference type="SUPFAM" id="SSF69279">
    <property type="entry name" value="Phage tail proteins"/>
    <property type="match status" value="1"/>
</dbReference>
<evidence type="ECO:0000313" key="1">
    <source>
        <dbReference type="EMBL" id="TCO67909.1"/>
    </source>
</evidence>
<dbReference type="OrthoDB" id="95423at2"/>
<dbReference type="Gene3D" id="3.55.50.10">
    <property type="entry name" value="Baseplate protein-like domains"/>
    <property type="match status" value="1"/>
</dbReference>
<comment type="caution">
    <text evidence="1">The sequence shown here is derived from an EMBL/GenBank/DDBJ whole genome shotgun (WGS) entry which is preliminary data.</text>
</comment>
<accession>A0A4R2KCJ5</accession>
<proteinExistence type="predicted"/>
<dbReference type="AlphaFoldDB" id="A0A4R2KCJ5"/>